<feature type="compositionally biased region" description="Basic and acidic residues" evidence="1">
    <location>
        <begin position="42"/>
        <end position="51"/>
    </location>
</feature>
<reference evidence="2 3" key="1">
    <citation type="submission" date="2014-11" db="EMBL/GenBank/DDBJ databases">
        <authorList>
            <person name="Zhu J."/>
            <person name="Qi W."/>
            <person name="Song R."/>
        </authorList>
    </citation>
    <scope>NUCLEOTIDE SEQUENCE [LARGE SCALE GENOMIC DNA]</scope>
</reference>
<dbReference type="PANTHER" id="PTHR13282">
    <property type="entry name" value="PROTEIN FAM32A"/>
    <property type="match status" value="1"/>
</dbReference>
<protein>
    <recommendedName>
        <fullName evidence="4">DUF1754-domain-containing protein</fullName>
    </recommendedName>
</protein>
<dbReference type="Proteomes" id="UP000041254">
    <property type="component" value="Unassembled WGS sequence"/>
</dbReference>
<dbReference type="PANTHER" id="PTHR13282:SF6">
    <property type="entry name" value="PROTEIN FAM32A"/>
    <property type="match status" value="1"/>
</dbReference>
<dbReference type="InParanoid" id="A0A0G4H8W1"/>
<feature type="region of interest" description="Disordered" evidence="1">
    <location>
        <begin position="1"/>
        <end position="95"/>
    </location>
</feature>
<dbReference type="OMA" id="YTIPHID"/>
<dbReference type="VEuPathDB" id="CryptoDB:Vbra_19951"/>
<sequence>MSDSVYTDGVVRKGLKLKGGELAVKGKKKKKRKAEEISQQQDTDRQHRDQDRDEDQDEQHQDKKHEGEGTTNAAKDVERPPAIDDEEEEDTRTEAEKAFALAQEKRAKDRADKRIELSHRQRIEKFNEQLGQLSEHFDIPKVGG</sequence>
<dbReference type="AlphaFoldDB" id="A0A0G4H8W1"/>
<proteinExistence type="predicted"/>
<feature type="compositionally biased region" description="Basic and acidic residues" evidence="1">
    <location>
        <begin position="58"/>
        <end position="68"/>
    </location>
</feature>
<evidence type="ECO:0000313" key="2">
    <source>
        <dbReference type="EMBL" id="CEM40139.1"/>
    </source>
</evidence>
<dbReference type="EMBL" id="CDMY01001064">
    <property type="protein sequence ID" value="CEM40139.1"/>
    <property type="molecule type" value="Genomic_DNA"/>
</dbReference>
<gene>
    <name evidence="2" type="ORF">Vbra_19951</name>
</gene>
<dbReference type="GO" id="GO:0005730">
    <property type="term" value="C:nucleolus"/>
    <property type="evidence" value="ECO:0007669"/>
    <property type="project" value="TreeGrafter"/>
</dbReference>
<evidence type="ECO:0000313" key="3">
    <source>
        <dbReference type="Proteomes" id="UP000041254"/>
    </source>
</evidence>
<evidence type="ECO:0008006" key="4">
    <source>
        <dbReference type="Google" id="ProtNLM"/>
    </source>
</evidence>
<dbReference type="InterPro" id="IPR013865">
    <property type="entry name" value="FAM32A"/>
</dbReference>
<name>A0A0G4H8W1_VITBC</name>
<dbReference type="Pfam" id="PF08555">
    <property type="entry name" value="FAM32A"/>
    <property type="match status" value="1"/>
</dbReference>
<dbReference type="OrthoDB" id="205403at2759"/>
<keyword evidence="3" id="KW-1185">Reference proteome</keyword>
<organism evidence="2 3">
    <name type="scientific">Vitrella brassicaformis (strain CCMP3155)</name>
    <dbReference type="NCBI Taxonomy" id="1169540"/>
    <lineage>
        <taxon>Eukaryota</taxon>
        <taxon>Sar</taxon>
        <taxon>Alveolata</taxon>
        <taxon>Colpodellida</taxon>
        <taxon>Vitrellaceae</taxon>
        <taxon>Vitrella</taxon>
    </lineage>
</organism>
<accession>A0A0G4H8W1</accession>
<dbReference type="STRING" id="1169540.A0A0G4H8W1"/>
<evidence type="ECO:0000256" key="1">
    <source>
        <dbReference type="SAM" id="MobiDB-lite"/>
    </source>
</evidence>